<comment type="caution">
    <text evidence="1">The sequence shown here is derived from an EMBL/GenBank/DDBJ whole genome shotgun (WGS) entry which is preliminary data.</text>
</comment>
<accession>A0A1U7M406</accession>
<organism evidence="1 2">
    <name type="scientific">Tissierella creatinophila DSM 6911</name>
    <dbReference type="NCBI Taxonomy" id="1123403"/>
    <lineage>
        <taxon>Bacteria</taxon>
        <taxon>Bacillati</taxon>
        <taxon>Bacillota</taxon>
        <taxon>Tissierellia</taxon>
        <taxon>Tissierellales</taxon>
        <taxon>Tissierellaceae</taxon>
        <taxon>Tissierella</taxon>
    </lineage>
</organism>
<dbReference type="AlphaFoldDB" id="A0A1U7M406"/>
<evidence type="ECO:0000313" key="2">
    <source>
        <dbReference type="Proteomes" id="UP000186112"/>
    </source>
</evidence>
<gene>
    <name evidence="1" type="ORF">TICRE_20190</name>
</gene>
<dbReference type="EMBL" id="LTDM01000049">
    <property type="protein sequence ID" value="OLS02015.1"/>
    <property type="molecule type" value="Genomic_DNA"/>
</dbReference>
<proteinExistence type="predicted"/>
<evidence type="ECO:0000313" key="1">
    <source>
        <dbReference type="EMBL" id="OLS02015.1"/>
    </source>
</evidence>
<keyword evidence="2" id="KW-1185">Reference proteome</keyword>
<dbReference type="RefSeq" id="WP_158016521.1">
    <property type="nucleotide sequence ID" value="NZ_LTDM01000049.1"/>
</dbReference>
<protein>
    <submittedName>
        <fullName evidence="1">Uncharacterized protein</fullName>
    </submittedName>
</protein>
<name>A0A1U7M406_TISCR</name>
<dbReference type="Proteomes" id="UP000186112">
    <property type="component" value="Unassembled WGS sequence"/>
</dbReference>
<sequence>MKYILHVFGHKLADNMVIECADDEDLAIHARSFILDEKVEQVIAEKVKEYSDEQ</sequence>
<reference evidence="1 2" key="1">
    <citation type="submission" date="2016-02" db="EMBL/GenBank/DDBJ databases">
        <title>Genome sequence of Tissierella creatinophila DSM 6911.</title>
        <authorList>
            <person name="Poehlein A."/>
            <person name="Daniel R."/>
        </authorList>
    </citation>
    <scope>NUCLEOTIDE SEQUENCE [LARGE SCALE GENOMIC DNA]</scope>
    <source>
        <strain evidence="1 2">DSM 6911</strain>
    </source>
</reference>